<sequence>MEHFEYATPFEEKEEEQFDASGECSNNIVNNNQKYGDELFDLEMTLPQVTSQRLFSQNISKISRNNISALELKRPWTPSPLQHQSQLPDSAIKQVDNFIPAPTPIPDTKPALVSINISTVRGIDCFNTAINYFTITAIICFTTAINCFIITTAINCFNIRAIRFRLCNIKSSVCLFYKKPGKKRKIDPMESAFSQINTTLSMMAMQICSNNNRTSDNNDPDILIGKLVTAELKKTPEPRKNILRKNL</sequence>
<dbReference type="EMBL" id="GL446212">
    <property type="protein sequence ID" value="EFN88215.1"/>
    <property type="molecule type" value="Genomic_DNA"/>
</dbReference>
<dbReference type="Proteomes" id="UP000008237">
    <property type="component" value="Unassembled WGS sequence"/>
</dbReference>
<keyword evidence="3" id="KW-1185">Reference proteome</keyword>
<organism evidence="3">
    <name type="scientific">Harpegnathos saltator</name>
    <name type="common">Jerdon's jumping ant</name>
    <dbReference type="NCBI Taxonomy" id="610380"/>
    <lineage>
        <taxon>Eukaryota</taxon>
        <taxon>Metazoa</taxon>
        <taxon>Ecdysozoa</taxon>
        <taxon>Arthropoda</taxon>
        <taxon>Hexapoda</taxon>
        <taxon>Insecta</taxon>
        <taxon>Pterygota</taxon>
        <taxon>Neoptera</taxon>
        <taxon>Endopterygota</taxon>
        <taxon>Hymenoptera</taxon>
        <taxon>Apocrita</taxon>
        <taxon>Aculeata</taxon>
        <taxon>Formicoidea</taxon>
        <taxon>Formicidae</taxon>
        <taxon>Ponerinae</taxon>
        <taxon>Ponerini</taxon>
        <taxon>Harpegnathos</taxon>
    </lineage>
</organism>
<protein>
    <submittedName>
        <fullName evidence="2">Uncharacterized protein</fullName>
    </submittedName>
</protein>
<proteinExistence type="predicted"/>
<keyword evidence="1" id="KW-0472">Membrane</keyword>
<accession>E2B7W5</accession>
<dbReference type="AlphaFoldDB" id="E2B7W5"/>
<evidence type="ECO:0000313" key="2">
    <source>
        <dbReference type="EMBL" id="EFN88215.1"/>
    </source>
</evidence>
<dbReference type="InParanoid" id="E2B7W5"/>
<feature type="transmembrane region" description="Helical" evidence="1">
    <location>
        <begin position="132"/>
        <end position="157"/>
    </location>
</feature>
<name>E2B7W5_HARSA</name>
<keyword evidence="1" id="KW-0812">Transmembrane</keyword>
<gene>
    <name evidence="2" type="ORF">EAI_02135</name>
</gene>
<dbReference type="OrthoDB" id="10541244at2759"/>
<reference evidence="2 3" key="1">
    <citation type="journal article" date="2010" name="Science">
        <title>Genomic comparison of the ants Camponotus floridanus and Harpegnathos saltator.</title>
        <authorList>
            <person name="Bonasio R."/>
            <person name="Zhang G."/>
            <person name="Ye C."/>
            <person name="Mutti N.S."/>
            <person name="Fang X."/>
            <person name="Qin N."/>
            <person name="Donahue G."/>
            <person name="Yang P."/>
            <person name="Li Q."/>
            <person name="Li C."/>
            <person name="Zhang P."/>
            <person name="Huang Z."/>
            <person name="Berger S.L."/>
            <person name="Reinberg D."/>
            <person name="Wang J."/>
            <person name="Liebig J."/>
        </authorList>
    </citation>
    <scope>NUCLEOTIDE SEQUENCE [LARGE SCALE GENOMIC DNA]</scope>
    <source>
        <strain evidence="2 3">R22 G/1</strain>
    </source>
</reference>
<evidence type="ECO:0000256" key="1">
    <source>
        <dbReference type="SAM" id="Phobius"/>
    </source>
</evidence>
<keyword evidence="1" id="KW-1133">Transmembrane helix</keyword>
<evidence type="ECO:0000313" key="3">
    <source>
        <dbReference type="Proteomes" id="UP000008237"/>
    </source>
</evidence>